<evidence type="ECO:0000256" key="2">
    <source>
        <dbReference type="ARBA" id="ARBA00022485"/>
    </source>
</evidence>
<dbReference type="GO" id="GO:0071949">
    <property type="term" value="F:FAD binding"/>
    <property type="evidence" value="ECO:0007669"/>
    <property type="project" value="InterPro"/>
</dbReference>
<feature type="domain" description="FAD-binding PCMH-type" evidence="15">
    <location>
        <begin position="61"/>
        <end position="293"/>
    </location>
</feature>
<evidence type="ECO:0000259" key="14">
    <source>
        <dbReference type="PROSITE" id="PS51379"/>
    </source>
</evidence>
<dbReference type="Gene3D" id="3.30.465.10">
    <property type="match status" value="1"/>
</dbReference>
<evidence type="ECO:0000256" key="1">
    <source>
        <dbReference type="ARBA" id="ARBA00001974"/>
    </source>
</evidence>
<dbReference type="Pfam" id="PF02913">
    <property type="entry name" value="FAD-oxidase_C"/>
    <property type="match status" value="1"/>
</dbReference>
<dbReference type="InterPro" id="IPR006094">
    <property type="entry name" value="Oxid_FAD_bind_N"/>
</dbReference>
<evidence type="ECO:0000256" key="6">
    <source>
        <dbReference type="ARBA" id="ARBA00023002"/>
    </source>
</evidence>
<dbReference type="GO" id="GO:0051539">
    <property type="term" value="F:4 iron, 4 sulfur cluster binding"/>
    <property type="evidence" value="ECO:0007669"/>
    <property type="project" value="UniProtKB-KW"/>
</dbReference>
<name>A0A5N3P5X5_9HYPH</name>
<dbReference type="Gene3D" id="3.30.43.10">
    <property type="entry name" value="Uridine Diphospho-n-acetylenolpyruvylglucosamine Reductase, domain 2"/>
    <property type="match status" value="1"/>
</dbReference>
<dbReference type="GO" id="GO:0051990">
    <property type="term" value="F:(R)-2-hydroxyglutarate dehydrogenase activity"/>
    <property type="evidence" value="ECO:0007669"/>
    <property type="project" value="UniProtKB-EC"/>
</dbReference>
<dbReference type="EMBL" id="VCMV01000042">
    <property type="protein sequence ID" value="KAB0265134.1"/>
    <property type="molecule type" value="Genomic_DNA"/>
</dbReference>
<comment type="catalytic activity">
    <reaction evidence="10">
        <text>(R)-2-hydroxyglutarate + A = 2-oxoglutarate + AH2</text>
        <dbReference type="Rhea" id="RHEA:38295"/>
        <dbReference type="ChEBI" id="CHEBI:13193"/>
        <dbReference type="ChEBI" id="CHEBI:15801"/>
        <dbReference type="ChEBI" id="CHEBI:16810"/>
        <dbReference type="ChEBI" id="CHEBI:17499"/>
        <dbReference type="EC" id="1.1.99.39"/>
    </reaction>
    <physiologicalReaction direction="left-to-right" evidence="10">
        <dbReference type="Rhea" id="RHEA:38296"/>
    </physiologicalReaction>
</comment>
<comment type="caution">
    <text evidence="16">The sequence shown here is derived from an EMBL/GenBank/DDBJ whole genome shotgun (WGS) entry which is preliminary data.</text>
</comment>
<reference evidence="16 17" key="1">
    <citation type="journal article" date="2019" name="Microorganisms">
        <title>Genome Insights into the Novel Species Microvirga brassicacearum, a Rapeseed Endophyte with Biotechnological Potential.</title>
        <authorList>
            <person name="Jimenez-Gomez A."/>
            <person name="Saati-Santamaria Z."/>
            <person name="Igual J.M."/>
            <person name="Rivas R."/>
            <person name="Mateos P.F."/>
            <person name="Garcia-Fraile P."/>
        </authorList>
    </citation>
    <scope>NUCLEOTIDE SEQUENCE [LARGE SCALE GENOMIC DNA]</scope>
    <source>
        <strain evidence="16 17">CDVBN77</strain>
    </source>
</reference>
<dbReference type="InterPro" id="IPR016167">
    <property type="entry name" value="FAD-bd_PCMH_sub1"/>
</dbReference>
<evidence type="ECO:0000256" key="7">
    <source>
        <dbReference type="ARBA" id="ARBA00023004"/>
    </source>
</evidence>
<keyword evidence="17" id="KW-1185">Reference proteome</keyword>
<dbReference type="GO" id="GO:1903457">
    <property type="term" value="P:lactate catabolic process"/>
    <property type="evidence" value="ECO:0007669"/>
    <property type="project" value="TreeGrafter"/>
</dbReference>
<keyword evidence="5" id="KW-0274">FAD</keyword>
<evidence type="ECO:0000256" key="13">
    <source>
        <dbReference type="SAM" id="MobiDB-lite"/>
    </source>
</evidence>
<feature type="region of interest" description="Disordered" evidence="13">
    <location>
        <begin position="86"/>
        <end position="106"/>
    </location>
</feature>
<dbReference type="AlphaFoldDB" id="A0A5N3P5X5"/>
<dbReference type="InterPro" id="IPR004113">
    <property type="entry name" value="FAD-bd_oxidored_4_C"/>
</dbReference>
<proteinExistence type="inferred from homology"/>
<keyword evidence="3" id="KW-0285">Flavoprotein</keyword>
<dbReference type="InterPro" id="IPR036318">
    <property type="entry name" value="FAD-bd_PCMH-like_sf"/>
</dbReference>
<dbReference type="PANTHER" id="PTHR11748">
    <property type="entry name" value="D-LACTATE DEHYDROGENASE"/>
    <property type="match status" value="1"/>
</dbReference>
<dbReference type="SUPFAM" id="SSF55103">
    <property type="entry name" value="FAD-linked oxidases, C-terminal domain"/>
    <property type="match status" value="1"/>
</dbReference>
<keyword evidence="6" id="KW-0560">Oxidoreductase</keyword>
<keyword evidence="8" id="KW-0411">Iron-sulfur</keyword>
<evidence type="ECO:0000256" key="3">
    <source>
        <dbReference type="ARBA" id="ARBA00022630"/>
    </source>
</evidence>
<accession>A0A5N3P5X5</accession>
<dbReference type="PROSITE" id="PS51379">
    <property type="entry name" value="4FE4S_FER_2"/>
    <property type="match status" value="1"/>
</dbReference>
<dbReference type="InterPro" id="IPR017896">
    <property type="entry name" value="4Fe4S_Fe-S-bd"/>
</dbReference>
<dbReference type="PROSITE" id="PS00198">
    <property type="entry name" value="4FE4S_FER_1"/>
    <property type="match status" value="1"/>
</dbReference>
<dbReference type="PROSITE" id="PS51387">
    <property type="entry name" value="FAD_PCMH"/>
    <property type="match status" value="1"/>
</dbReference>
<dbReference type="EC" id="1.1.99.39" evidence="9"/>
<dbReference type="Gene3D" id="3.30.70.2740">
    <property type="match status" value="1"/>
</dbReference>
<evidence type="ECO:0000256" key="4">
    <source>
        <dbReference type="ARBA" id="ARBA00022723"/>
    </source>
</evidence>
<dbReference type="SUPFAM" id="SSF56176">
    <property type="entry name" value="FAD-binding/transporter-associated domain-like"/>
    <property type="match status" value="1"/>
</dbReference>
<feature type="domain" description="4Fe-4S ferredoxin-type" evidence="14">
    <location>
        <begin position="650"/>
        <end position="681"/>
    </location>
</feature>
<dbReference type="InterPro" id="IPR016166">
    <property type="entry name" value="FAD-bd_PCMH"/>
</dbReference>
<dbReference type="GO" id="GO:0046872">
    <property type="term" value="F:metal ion binding"/>
    <property type="evidence" value="ECO:0007669"/>
    <property type="project" value="UniProtKB-KW"/>
</dbReference>
<dbReference type="Gene3D" id="1.10.1060.10">
    <property type="entry name" value="Alpha-helical ferredoxin"/>
    <property type="match status" value="1"/>
</dbReference>
<dbReference type="GO" id="GO:0008720">
    <property type="term" value="F:D-lactate dehydrogenase (NAD+) activity"/>
    <property type="evidence" value="ECO:0007669"/>
    <property type="project" value="TreeGrafter"/>
</dbReference>
<dbReference type="OrthoDB" id="9811557at2"/>
<comment type="similarity">
    <text evidence="11">In the N-terminal section; belongs to the FAD-binding oxidoreductase/transferase type 4 family.</text>
</comment>
<evidence type="ECO:0000256" key="10">
    <source>
        <dbReference type="ARBA" id="ARBA00051291"/>
    </source>
</evidence>
<dbReference type="FunFam" id="3.30.70.2740:FF:000003">
    <property type="entry name" value="Oxidoreductase, FAD-binding, putative"/>
    <property type="match status" value="1"/>
</dbReference>
<evidence type="ECO:0000256" key="5">
    <source>
        <dbReference type="ARBA" id="ARBA00022827"/>
    </source>
</evidence>
<keyword evidence="2" id="KW-0004">4Fe-4S</keyword>
<evidence type="ECO:0000256" key="12">
    <source>
        <dbReference type="ARBA" id="ARBA00067680"/>
    </source>
</evidence>
<keyword evidence="7" id="KW-0408">Iron</keyword>
<dbReference type="GO" id="GO:0004458">
    <property type="term" value="F:D-lactate dehydrogenase (cytochrome) activity"/>
    <property type="evidence" value="ECO:0007669"/>
    <property type="project" value="TreeGrafter"/>
</dbReference>
<dbReference type="Proteomes" id="UP000325684">
    <property type="component" value="Unassembled WGS sequence"/>
</dbReference>
<sequence length="1004" mass="109543">MDTASILPMVTGPGAQNAELGTDHERALDQFLGALSADGYAGDVARDMASRLVAATDNSIYQVLPAAVLYPREGEDINRVVRAARSDPERPVSLSPRGGGTGTNGQSLTRGVIVDVSRHLNRIVSLDVAGRTVVVEPGVVLDQLNDYLKPHGLFFPPTVSTATRATIGGMVATDASGKGSRIYGKTSDYIESLDVVLSDGSDHRAQRLTAAELDEMLKGEGLAADIHREVLRVVTQNASLIDEIFPRMNRGLTGYNLKNVRRDDGGFDLAYLLAGSEGTLAFTKSITLRLIQRPKLRALVVARYGSFDAALRDVRHLLAAEPSAIEILDDKVLAVARTDVIWTGIAAVLGQAGSPDGMAVEGLNFIEFVSDDPDELRQRTDAAESILRTSMHPASDWTVVHDPGVISQLWMLREKSVGLLGRLPGRRQGTAFVEDTAVPPERLADYVAEFRAVLDRHGLSYGMFGHADVGCLHVRPALDMTLPEDAALIRPVSDEVAALTKAYGGLLWGEHGRGYRGEYSPFFFGPVLYAELCRIKTVFDPLNLLNPGKLASSDGRVPVDRIDAVPLRGEFDRVLDFEHRRDFDRAVACNGNAACHTWDASDAMCPSYKATRDRVQSPKGRATLLRTWAQLKSRESRGEAIGAELAEIESQTKLSLDTCLSCKACASQCPVRVDIPAMKSRFLTAYYRTRTRPARDRLVSHLEGMIGIARKLPRASNAVLRAPIVKRLVSRVLGLVDLPEFSTSSGIQGRIAPPNVIARLPEEIRARTVIVLHDSFLGSFDTDVIEAACRLLERLGYHVHVTPFTASGKAQDVLGISNRFVETAERATRMRKAYASLGVPMVSLDAATGLLFEQEYARCLPTDAAPRPVPGIERFLLDEIEAGRIGRKDARGGEAFRILLHCTERTARPETAAIWQRVFAHFGLEAATPSVGCCGMAGLFGHQVEHAATSRRLFVMSWRERIEAVNRDRVLATGFSCRCQVKRLAGRRPRHPIEAILACLEGHA</sequence>
<evidence type="ECO:0000256" key="11">
    <source>
        <dbReference type="ARBA" id="ARBA00060924"/>
    </source>
</evidence>
<dbReference type="PANTHER" id="PTHR11748:SF119">
    <property type="entry name" value="D-2-HYDROXYGLUTARATE DEHYDROGENASE"/>
    <property type="match status" value="1"/>
</dbReference>
<dbReference type="InterPro" id="IPR009051">
    <property type="entry name" value="Helical_ferredxn"/>
</dbReference>
<evidence type="ECO:0000313" key="16">
    <source>
        <dbReference type="EMBL" id="KAB0265134.1"/>
    </source>
</evidence>
<dbReference type="InterPro" id="IPR016164">
    <property type="entry name" value="FAD-linked_Oxase-like_C"/>
</dbReference>
<dbReference type="Pfam" id="PF01565">
    <property type="entry name" value="FAD_binding_4"/>
    <property type="match status" value="1"/>
</dbReference>
<gene>
    <name evidence="16" type="ORF">FEZ63_20045</name>
</gene>
<evidence type="ECO:0000259" key="15">
    <source>
        <dbReference type="PROSITE" id="PS51387"/>
    </source>
</evidence>
<evidence type="ECO:0000256" key="8">
    <source>
        <dbReference type="ARBA" id="ARBA00023014"/>
    </source>
</evidence>
<evidence type="ECO:0000313" key="17">
    <source>
        <dbReference type="Proteomes" id="UP000325684"/>
    </source>
</evidence>
<dbReference type="InterPro" id="IPR016169">
    <property type="entry name" value="FAD-bd_PCMH_sub2"/>
</dbReference>
<evidence type="ECO:0000256" key="9">
    <source>
        <dbReference type="ARBA" id="ARBA00039003"/>
    </source>
</evidence>
<organism evidence="16 17">
    <name type="scientific">Microvirga brassicacearum</name>
    <dbReference type="NCBI Taxonomy" id="2580413"/>
    <lineage>
        <taxon>Bacteria</taxon>
        <taxon>Pseudomonadati</taxon>
        <taxon>Pseudomonadota</taxon>
        <taxon>Alphaproteobacteria</taxon>
        <taxon>Hyphomicrobiales</taxon>
        <taxon>Methylobacteriaceae</taxon>
        <taxon>Microvirga</taxon>
    </lineage>
</organism>
<comment type="cofactor">
    <cofactor evidence="1">
        <name>FAD</name>
        <dbReference type="ChEBI" id="CHEBI:57692"/>
    </cofactor>
</comment>
<keyword evidence="4" id="KW-0479">Metal-binding</keyword>
<dbReference type="SUPFAM" id="SSF46548">
    <property type="entry name" value="alpha-helical ferredoxin"/>
    <property type="match status" value="1"/>
</dbReference>
<protein>
    <recommendedName>
        <fullName evidence="12">D-2-hydroxyglutarate dehydrogenase</fullName>
        <ecNumber evidence="9">1.1.99.39</ecNumber>
    </recommendedName>
</protein>
<dbReference type="Pfam" id="PF13183">
    <property type="entry name" value="Fer4_8"/>
    <property type="match status" value="1"/>
</dbReference>
<dbReference type="InterPro" id="IPR017900">
    <property type="entry name" value="4Fe4S_Fe_S_CS"/>
</dbReference>